<dbReference type="EMBL" id="GL945428">
    <property type="protein sequence ID" value="EGO30445.1"/>
    <property type="molecule type" value="Genomic_DNA"/>
</dbReference>
<accession>F8NDX1</accession>
<feature type="region of interest" description="Disordered" evidence="1">
    <location>
        <begin position="1"/>
        <end position="36"/>
    </location>
</feature>
<evidence type="ECO:0000256" key="1">
    <source>
        <dbReference type="SAM" id="MobiDB-lite"/>
    </source>
</evidence>
<name>F8NDX1_SERL9</name>
<sequence>MDVRRLMSPYFPQGNTAQRSQPHLFYPHNSASTPSREYFPQAQESTEEGLCMLEDDEFSDFEEEDPTESVPSRLVHQAATRTDATSELVHALALLTGQYKLDSDHAKDLLLFQKLLEDHDKILVSLSAEVATLCSLVKTQYIASNLMNEGNCTNFVLMYQDVMKCVAQQTTELGIEDQWKNRKDKKLITNSQLGRWLIKINS</sequence>
<gene>
    <name evidence="2" type="ORF">SERLADRAFT_404609</name>
</gene>
<protein>
    <submittedName>
        <fullName evidence="2">Uncharacterized protein</fullName>
    </submittedName>
</protein>
<dbReference type="Proteomes" id="UP000008064">
    <property type="component" value="Unassembled WGS sequence"/>
</dbReference>
<dbReference type="HOGENOM" id="CLU_1355384_0_0_1"/>
<dbReference type="RefSeq" id="XP_007312329.1">
    <property type="nucleotide sequence ID" value="XM_007312267.1"/>
</dbReference>
<organism>
    <name type="scientific">Serpula lacrymans var. lacrymans (strain S7.9)</name>
    <name type="common">Dry rot fungus</name>
    <dbReference type="NCBI Taxonomy" id="578457"/>
    <lineage>
        <taxon>Eukaryota</taxon>
        <taxon>Fungi</taxon>
        <taxon>Dikarya</taxon>
        <taxon>Basidiomycota</taxon>
        <taxon>Agaricomycotina</taxon>
        <taxon>Agaricomycetes</taxon>
        <taxon>Agaricomycetidae</taxon>
        <taxon>Boletales</taxon>
        <taxon>Coniophorineae</taxon>
        <taxon>Serpulaceae</taxon>
        <taxon>Serpula</taxon>
    </lineage>
</organism>
<dbReference type="GeneID" id="18812405"/>
<reference evidence="2" key="1">
    <citation type="submission" date="2011-04" db="EMBL/GenBank/DDBJ databases">
        <title>Evolution of plant cell wall degrading machinery underlies the functional diversity of forest fungi.</title>
        <authorList>
            <consortium name="US DOE Joint Genome Institute (JGI-PGF)"/>
            <person name="Eastwood D.C."/>
            <person name="Floudas D."/>
            <person name="Binder M."/>
            <person name="Majcherczyk A."/>
            <person name="Schneider P."/>
            <person name="Aerts A."/>
            <person name="Asiegbu F.O."/>
            <person name="Baker S.E."/>
            <person name="Barry K."/>
            <person name="Bendiksby M."/>
            <person name="Blumentritt M."/>
            <person name="Coutinho P.M."/>
            <person name="Cullen D."/>
            <person name="Cullen D."/>
            <person name="Gathman A."/>
            <person name="Goodell B."/>
            <person name="Henrissat B."/>
            <person name="Ihrmark K."/>
            <person name="Kauserud H."/>
            <person name="Kohler A."/>
            <person name="LaButti K."/>
            <person name="Lapidus A."/>
            <person name="Lavin J.L."/>
            <person name="Lee Y.-H."/>
            <person name="Lindquist E."/>
            <person name="Lilly W."/>
            <person name="Lucas S."/>
            <person name="Morin E."/>
            <person name="Murat C."/>
            <person name="Oguiza J.A."/>
            <person name="Park J."/>
            <person name="Pisabarro A.G."/>
            <person name="Riley R."/>
            <person name="Rosling A."/>
            <person name="Salamov A."/>
            <person name="Schmidt O."/>
            <person name="Schmutz J."/>
            <person name="Skrede I."/>
            <person name="Stenlid J."/>
            <person name="Wiebenga A."/>
            <person name="Xie X."/>
            <person name="Kues U."/>
            <person name="Hibbett D.S."/>
            <person name="Hoffmeister D."/>
            <person name="Hogberg N."/>
            <person name="Martin F."/>
            <person name="Grigoriev I.V."/>
            <person name="Watkinson S.C."/>
        </authorList>
    </citation>
    <scope>NUCLEOTIDE SEQUENCE</scope>
    <source>
        <strain evidence="2">S7.9</strain>
    </source>
</reference>
<dbReference type="KEGG" id="sla:SERLADRAFT_404609"/>
<dbReference type="AlphaFoldDB" id="F8NDX1"/>
<evidence type="ECO:0000313" key="2">
    <source>
        <dbReference type="EMBL" id="EGO30445.1"/>
    </source>
</evidence>
<proteinExistence type="predicted"/>